<dbReference type="PROSITE" id="PS51898">
    <property type="entry name" value="TYR_RECOMBINASE"/>
    <property type="match status" value="1"/>
</dbReference>
<evidence type="ECO:0000256" key="1">
    <source>
        <dbReference type="ARBA" id="ARBA00023172"/>
    </source>
</evidence>
<dbReference type="AlphaFoldDB" id="A0A1H4AKI7"/>
<sequence length="108" mass="12348">MRGDSYVALLKSLLRKAGMRKHISPHYLRHSIATHLLQSGMSMEYVRDFLGHKCLESTAARILSITSFMTLYEYLEGRYTPATAESYHREISIFLSSYTAAPMAVMRI</sequence>
<organism evidence="3 4">
    <name type="scientific">Chitinophaga terrae</name>
    <name type="common">ex Kim and Jung 2007</name>
    <dbReference type="NCBI Taxonomy" id="408074"/>
    <lineage>
        <taxon>Bacteria</taxon>
        <taxon>Pseudomonadati</taxon>
        <taxon>Bacteroidota</taxon>
        <taxon>Chitinophagia</taxon>
        <taxon>Chitinophagales</taxon>
        <taxon>Chitinophagaceae</taxon>
        <taxon>Chitinophaga</taxon>
    </lineage>
</organism>
<gene>
    <name evidence="3" type="ORF">SAMN05660909_01622</name>
</gene>
<dbReference type="SUPFAM" id="SSF56349">
    <property type="entry name" value="DNA breaking-rejoining enzymes"/>
    <property type="match status" value="1"/>
</dbReference>
<dbReference type="InterPro" id="IPR002104">
    <property type="entry name" value="Integrase_catalytic"/>
</dbReference>
<dbReference type="InterPro" id="IPR011010">
    <property type="entry name" value="DNA_brk_join_enz"/>
</dbReference>
<dbReference type="GO" id="GO:0015074">
    <property type="term" value="P:DNA integration"/>
    <property type="evidence" value="ECO:0007669"/>
    <property type="project" value="InterPro"/>
</dbReference>
<keyword evidence="1" id="KW-0233">DNA recombination</keyword>
<accession>A0A1H4AKI7</accession>
<evidence type="ECO:0000313" key="4">
    <source>
        <dbReference type="Proteomes" id="UP000199656"/>
    </source>
</evidence>
<dbReference type="Gene3D" id="1.10.443.10">
    <property type="entry name" value="Intergrase catalytic core"/>
    <property type="match status" value="1"/>
</dbReference>
<keyword evidence="4" id="KW-1185">Reference proteome</keyword>
<dbReference type="STRING" id="408074.SAMN05660909_01622"/>
<dbReference type="GO" id="GO:0006310">
    <property type="term" value="P:DNA recombination"/>
    <property type="evidence" value="ECO:0007669"/>
    <property type="project" value="UniProtKB-KW"/>
</dbReference>
<protein>
    <submittedName>
        <fullName evidence="3">Phage integrase family protein</fullName>
    </submittedName>
</protein>
<name>A0A1H4AKI7_9BACT</name>
<dbReference type="EMBL" id="FNRL01000006">
    <property type="protein sequence ID" value="SEA36184.1"/>
    <property type="molecule type" value="Genomic_DNA"/>
</dbReference>
<dbReference type="GO" id="GO:0003677">
    <property type="term" value="F:DNA binding"/>
    <property type="evidence" value="ECO:0007669"/>
    <property type="project" value="InterPro"/>
</dbReference>
<reference evidence="4" key="1">
    <citation type="submission" date="2016-10" db="EMBL/GenBank/DDBJ databases">
        <authorList>
            <person name="Varghese N."/>
            <person name="Submissions S."/>
        </authorList>
    </citation>
    <scope>NUCLEOTIDE SEQUENCE [LARGE SCALE GENOMIC DNA]</scope>
    <source>
        <strain evidence="4">DSM 23920</strain>
    </source>
</reference>
<feature type="domain" description="Tyr recombinase" evidence="2">
    <location>
        <begin position="1"/>
        <end position="76"/>
    </location>
</feature>
<dbReference type="Pfam" id="PF00589">
    <property type="entry name" value="Phage_integrase"/>
    <property type="match status" value="1"/>
</dbReference>
<evidence type="ECO:0000259" key="2">
    <source>
        <dbReference type="PROSITE" id="PS51898"/>
    </source>
</evidence>
<dbReference type="InterPro" id="IPR013762">
    <property type="entry name" value="Integrase-like_cat_sf"/>
</dbReference>
<dbReference type="Proteomes" id="UP000199656">
    <property type="component" value="Unassembled WGS sequence"/>
</dbReference>
<evidence type="ECO:0000313" key="3">
    <source>
        <dbReference type="EMBL" id="SEA36184.1"/>
    </source>
</evidence>
<proteinExistence type="predicted"/>